<sequence>MPHGDGDVLYPALYPVVLFCLDQRSTPRYWCLRSIANPWFERISILVILINCISLGLYDPCQNKADADCHSTKCRILEVLDDVVFAYFAVEMVIKMMAMGVWGKLGYLGDSWNRLDCFIVIAGALEYCLHLDNMNLTAIRTIRVLRPLRAINRVPSMRILVMLLLDTLPMLGNVLMLCTFVFFIFGVVAVQLWKGVLRQRCYLELPEGLAGNETQLQLDTYYGQYDEEAVICTTDGSQGLFRCAAGFLETYRDASGEKCTGGAELWDGVSGIDQKYSVNGSNECVNWHRYYTGCQSGPENPFKGAISFDNIGYAWIAIFQVISLEGWVDIMYYVMDSHSFFSFIYFILLIVIGSFFMINLCLVVIATQFSETKQREQRLMEEARLKFMSNDSTLHSYRPPGSMYTELLRAVGSVLRRVKRKIERHCQKVFCSVLPTRVIRTITTIITTTTTTILGTRRLPSTAPMSCRSQRVTTTFVTSDMDCSCSDYDPEDKATFEVGAEEVVDFRKKSTCAPKRERCSWLSSTFSTCCLVLKTEIDANCKIFKRIVDSKYFGHGIMIAILINTSSMGIEHHNQNEKLTEALEVSNVIFTTIFALEMVMKILADGLFGYLANFYNVFDASIVFVSIWEIVDDTDAGGLSVLRTFRLLRVLKLVRFLPALRRQLIVLMRTMDNVATFMMLLFLFIFIFSILGMHLFGCKFCWINKHSETECDRANFDSLLWAIVTVFQILTQEDWNLVLYNGMASSGPLASLYFIALMTIGNYVLFNLLVAILVEGFQAEVFNSRSQSRSASLRQTDAHHTVEVTQNFAKPVADGTPSNGDGSSSKADLLIVSNQNDVVSSQPSPIRSSVSITTSHSETSRSRPLPSEDQTVSECASFPVLYRQTSVHRRVPLVKCITDPDFNERRNTDTFTRVKMRQTLTQSAMSTALMVLAFAGLHPPDWDLNNFDKPSLSEMRKILRQIVHEYRTRGPTVTMRDERGLTGLYVAIKRGGFNENGENVENDPFLSISAAEMLEKLEYDLNICPEANTLMMCTHCFCGRPPAWVYNRQRYSLFLFSPRNSFRKTCRKLTASKWFDYSILIFIFANCITIAMERPTLADDSPERALLNVSNHLFTLVFFIEMNIKVLALGFYCGSDAYLRSGWNVLDFLLVVCSIVDTFFVILSDSSPKILGILRVFRLLRTLRPLRVISRAPGLKLVVQTLISSLKQIGNIVLICCAFFVIFGILGVQLFKGKFYYCDSDDLRDIKTKDDCIKMGYRWLNQRYNFDNLGQALMSLFVLSSKDGWVQIMYNGIDAFEVDKQPVRNHNPWMLLYFISFLLIVAFFVLNMFVGVVVENFHRCRQEHEAEMQRKKMERRLKKERRRNRELRRAQRRQAQHTPQLNNYSPGRQKLHDVVTHRYFELIVASIIGLNILAMSLEHWSQPKIIDDILMYSNWFFTLVFVIEMSLKIFALGFGGYLADKWNQLDMVIVFLSVIGIVLEVLNEGSKIPINISIIRVMRVLRIARVLKLLKTAKGVRRLLETVAHALPQVGNLGLLFLLLFFIFAALGVELFGTIVCDEDNPCEGLGRHASFANFGIAWLTLFRVSTGDNWNGIMKDALRDPSLGECNDDSVCTENCCVSGYIAPIYFVIFVMMAQFVLVNVVVAVLMKHLEESNSSAGDIEDPEAPTKRAGEEEVREAPQSAANENRPRSPAGSSVPQITVEEVDETSRLTEPTEETTLMSQSDASHLFELPSMMVDVPKQLEVVMKNRKERLVSQRAFDEPISHVIYEESSDSDAPCRPRRMIDRRRDKLLGGIRIDSIEDHEGSSSPPYDDTRQSGSNTSLDTIYLSARRAILDGYGDSRDKSSATTATTTLTVDTEMRFIDSPCSAHRSPNSENAAPK</sequence>
<evidence type="ECO:0000256" key="2">
    <source>
        <dbReference type="ARBA" id="ARBA00022448"/>
    </source>
</evidence>
<dbReference type="Gene3D" id="1.20.120.350">
    <property type="entry name" value="Voltage-gated potassium channels. Chain C"/>
    <property type="match status" value="4"/>
</dbReference>
<dbReference type="InParanoid" id="E4XH96"/>
<keyword evidence="8 12" id="KW-0472">Membrane</keyword>
<feature type="transmembrane region" description="Helical" evidence="12">
    <location>
        <begin position="79"/>
        <end position="99"/>
    </location>
</feature>
<feature type="transmembrane region" description="Helical" evidence="12">
    <location>
        <begin position="1310"/>
        <end position="1334"/>
    </location>
</feature>
<dbReference type="GO" id="GO:0086010">
    <property type="term" value="P:membrane depolarization during action potential"/>
    <property type="evidence" value="ECO:0007669"/>
    <property type="project" value="TreeGrafter"/>
</dbReference>
<keyword evidence="3 12" id="KW-0812">Transmembrane</keyword>
<feature type="compositionally biased region" description="Basic and acidic residues" evidence="11">
    <location>
        <begin position="1666"/>
        <end position="1678"/>
    </location>
</feature>
<dbReference type="InterPro" id="IPR043203">
    <property type="entry name" value="VGCC_Ca_Na"/>
</dbReference>
<feature type="compositionally biased region" description="Basic residues" evidence="11">
    <location>
        <begin position="1352"/>
        <end position="1375"/>
    </location>
</feature>
<feature type="transmembrane region" description="Helical" evidence="12">
    <location>
        <begin position="677"/>
        <end position="702"/>
    </location>
</feature>
<dbReference type="Pfam" id="PF00520">
    <property type="entry name" value="Ion_trans"/>
    <property type="match status" value="4"/>
</dbReference>
<feature type="compositionally biased region" description="Low complexity" evidence="11">
    <location>
        <begin position="838"/>
        <end position="852"/>
    </location>
</feature>
<proteinExistence type="predicted"/>
<dbReference type="SUPFAM" id="SSF81324">
    <property type="entry name" value="Voltage-gated potassium channels"/>
    <property type="match status" value="4"/>
</dbReference>
<feature type="transmembrane region" description="Helical" evidence="12">
    <location>
        <begin position="340"/>
        <end position="365"/>
    </location>
</feature>
<keyword evidence="7" id="KW-0406">Ion transport</keyword>
<dbReference type="FunFam" id="1.20.120.350:FF:000072">
    <property type="entry name" value="Voltage-dependent T-type calcium channel subunit alpha"/>
    <property type="match status" value="1"/>
</dbReference>
<dbReference type="GO" id="GO:0008332">
    <property type="term" value="F:low voltage-gated calcium channel activity"/>
    <property type="evidence" value="ECO:0007669"/>
    <property type="project" value="TreeGrafter"/>
</dbReference>
<feature type="transmembrane region" description="Helical" evidence="12">
    <location>
        <begin position="313"/>
        <end position="334"/>
    </location>
</feature>
<dbReference type="FunFam" id="1.10.287.70:FF:000136">
    <property type="entry name" value="Voltage-dependent T-type calcium channel subunit alpha"/>
    <property type="match status" value="1"/>
</dbReference>
<evidence type="ECO:0000256" key="7">
    <source>
        <dbReference type="ARBA" id="ARBA00023065"/>
    </source>
</evidence>
<evidence type="ECO:0000256" key="3">
    <source>
        <dbReference type="ARBA" id="ARBA00022692"/>
    </source>
</evidence>
<feature type="transmembrane region" description="Helical" evidence="12">
    <location>
        <begin position="1398"/>
        <end position="1415"/>
    </location>
</feature>
<feature type="transmembrane region" description="Helical" evidence="12">
    <location>
        <begin position="607"/>
        <end position="628"/>
    </location>
</feature>
<comment type="subcellular location">
    <subcellularLocation>
        <location evidence="1">Membrane</location>
        <topology evidence="1">Multi-pass membrane protein</topology>
    </subcellularLocation>
</comment>
<gene>
    <name evidence="14" type="ORF">GSOID_T00010868001</name>
</gene>
<keyword evidence="15" id="KW-1185">Reference proteome</keyword>
<dbReference type="Gene3D" id="1.10.287.70">
    <property type="match status" value="4"/>
</dbReference>
<feature type="domain" description="Ion transport" evidence="13">
    <location>
        <begin position="1072"/>
        <end position="1343"/>
    </location>
</feature>
<feature type="region of interest" description="Disordered" evidence="11">
    <location>
        <begin position="1796"/>
        <end position="1824"/>
    </location>
</feature>
<dbReference type="OrthoDB" id="416585at2759"/>
<feature type="transmembrane region" description="Helical" evidence="12">
    <location>
        <begin position="39"/>
        <end position="58"/>
    </location>
</feature>
<feature type="transmembrane region" description="Helical" evidence="12">
    <location>
        <begin position="1209"/>
        <end position="1231"/>
    </location>
</feature>
<dbReference type="InterPro" id="IPR005821">
    <property type="entry name" value="Ion_trans_dom"/>
</dbReference>
<feature type="transmembrane region" description="Helical" evidence="12">
    <location>
        <begin position="1626"/>
        <end position="1647"/>
    </location>
</feature>
<evidence type="ECO:0000256" key="5">
    <source>
        <dbReference type="ARBA" id="ARBA00022882"/>
    </source>
</evidence>
<keyword evidence="6 12" id="KW-1133">Transmembrane helix</keyword>
<evidence type="ECO:0000313" key="14">
    <source>
        <dbReference type="EMBL" id="CBY10044.1"/>
    </source>
</evidence>
<evidence type="ECO:0000256" key="8">
    <source>
        <dbReference type="ARBA" id="ARBA00023136"/>
    </source>
</evidence>
<feature type="domain" description="Ion transport" evidence="13">
    <location>
        <begin position="551"/>
        <end position="779"/>
    </location>
</feature>
<evidence type="ECO:0000256" key="9">
    <source>
        <dbReference type="ARBA" id="ARBA00023180"/>
    </source>
</evidence>
<feature type="region of interest" description="Disordered" evidence="11">
    <location>
        <begin position="1654"/>
        <end position="1724"/>
    </location>
</feature>
<feature type="transmembrane region" description="Helical" evidence="12">
    <location>
        <begin position="1435"/>
        <end position="1458"/>
    </location>
</feature>
<dbReference type="InterPro" id="IPR005445">
    <property type="entry name" value="VDCC_T_a1"/>
</dbReference>
<dbReference type="PRINTS" id="PR01629">
    <property type="entry name" value="TVDCCALPHA1"/>
</dbReference>
<keyword evidence="10" id="KW-0407">Ion channel</keyword>
<evidence type="ECO:0000259" key="13">
    <source>
        <dbReference type="Pfam" id="PF00520"/>
    </source>
</evidence>
<dbReference type="GO" id="GO:0001518">
    <property type="term" value="C:voltage-gated sodium channel complex"/>
    <property type="evidence" value="ECO:0007669"/>
    <property type="project" value="TreeGrafter"/>
</dbReference>
<dbReference type="EMBL" id="FN653050">
    <property type="protein sequence ID" value="CBY10044.1"/>
    <property type="molecule type" value="Genomic_DNA"/>
</dbReference>
<feature type="transmembrane region" description="Helical" evidence="12">
    <location>
        <begin position="1112"/>
        <end position="1133"/>
    </location>
</feature>
<evidence type="ECO:0000256" key="11">
    <source>
        <dbReference type="SAM" id="MobiDB-lite"/>
    </source>
</evidence>
<reference evidence="14" key="1">
    <citation type="journal article" date="2010" name="Science">
        <title>Plasticity of animal genome architecture unmasked by rapid evolution of a pelagic tunicate.</title>
        <authorList>
            <person name="Denoeud F."/>
            <person name="Henriet S."/>
            <person name="Mungpakdee S."/>
            <person name="Aury J.M."/>
            <person name="Da Silva C."/>
            <person name="Brinkmann H."/>
            <person name="Mikhaleva J."/>
            <person name="Olsen L.C."/>
            <person name="Jubin C."/>
            <person name="Canestro C."/>
            <person name="Bouquet J.M."/>
            <person name="Danks G."/>
            <person name="Poulain J."/>
            <person name="Campsteijn C."/>
            <person name="Adamski M."/>
            <person name="Cross I."/>
            <person name="Yadetie F."/>
            <person name="Muffato M."/>
            <person name="Louis A."/>
            <person name="Butcher S."/>
            <person name="Tsagkogeorga G."/>
            <person name="Konrad A."/>
            <person name="Singh S."/>
            <person name="Jensen M.F."/>
            <person name="Cong E.H."/>
            <person name="Eikeseth-Otteraa H."/>
            <person name="Noel B."/>
            <person name="Anthouard V."/>
            <person name="Porcel B.M."/>
            <person name="Kachouri-Lafond R."/>
            <person name="Nishino A."/>
            <person name="Ugolini M."/>
            <person name="Chourrout P."/>
            <person name="Nishida H."/>
            <person name="Aasland R."/>
            <person name="Huzurbazar S."/>
            <person name="Westhof E."/>
            <person name="Delsuc F."/>
            <person name="Lehrach H."/>
            <person name="Reinhardt R."/>
            <person name="Weissenbach J."/>
            <person name="Roy S.W."/>
            <person name="Artiguenave F."/>
            <person name="Postlethwait J.H."/>
            <person name="Manak J.R."/>
            <person name="Thompson E.M."/>
            <person name="Jaillon O."/>
            <person name="Du Pasquier L."/>
            <person name="Boudinot P."/>
            <person name="Liberles D.A."/>
            <person name="Volff J.N."/>
            <person name="Philippe H."/>
            <person name="Lenhard B."/>
            <person name="Roest Crollius H."/>
            <person name="Wincker P."/>
            <person name="Chourrout D."/>
        </authorList>
    </citation>
    <scope>NUCLEOTIDE SEQUENCE [LARGE SCALE GENOMIC DNA]</scope>
</reference>
<feature type="transmembrane region" description="Helical" evidence="12">
    <location>
        <begin position="751"/>
        <end position="774"/>
    </location>
</feature>
<feature type="transmembrane region" description="Helical" evidence="12">
    <location>
        <begin position="1530"/>
        <end position="1549"/>
    </location>
</feature>
<dbReference type="GO" id="GO:0005248">
    <property type="term" value="F:voltage-gated sodium channel activity"/>
    <property type="evidence" value="ECO:0007669"/>
    <property type="project" value="TreeGrafter"/>
</dbReference>
<accession>E4XH96</accession>
<dbReference type="FunCoup" id="E4XH96">
    <property type="interactions" value="2"/>
</dbReference>
<dbReference type="FunFam" id="1.20.120.350:FF:000007">
    <property type="entry name" value="Voltage-dependent T-type calcium channel subunit alpha"/>
    <property type="match status" value="1"/>
</dbReference>
<dbReference type="GO" id="GO:0005891">
    <property type="term" value="C:voltage-gated calcium channel complex"/>
    <property type="evidence" value="ECO:0007669"/>
    <property type="project" value="InterPro"/>
</dbReference>
<name>E4XH96_OIKDI</name>
<feature type="domain" description="Ion transport" evidence="13">
    <location>
        <begin position="1397"/>
        <end position="1657"/>
    </location>
</feature>
<organism evidence="14">
    <name type="scientific">Oikopleura dioica</name>
    <name type="common">Tunicate</name>
    <dbReference type="NCBI Taxonomy" id="34765"/>
    <lineage>
        <taxon>Eukaryota</taxon>
        <taxon>Metazoa</taxon>
        <taxon>Chordata</taxon>
        <taxon>Tunicata</taxon>
        <taxon>Appendicularia</taxon>
        <taxon>Copelata</taxon>
        <taxon>Oikopleuridae</taxon>
        <taxon>Oikopleura</taxon>
    </lineage>
</organism>
<keyword evidence="2" id="KW-0813">Transport</keyword>
<evidence type="ECO:0000256" key="1">
    <source>
        <dbReference type="ARBA" id="ARBA00004141"/>
    </source>
</evidence>
<feature type="transmembrane region" description="Helical" evidence="12">
    <location>
        <begin position="1074"/>
        <end position="1092"/>
    </location>
</feature>
<dbReference type="PANTHER" id="PTHR10037">
    <property type="entry name" value="VOLTAGE-GATED CATION CHANNEL CALCIUM AND SODIUM"/>
    <property type="match status" value="1"/>
</dbReference>
<dbReference type="InterPro" id="IPR027359">
    <property type="entry name" value="Volt_channel_dom_sf"/>
</dbReference>
<dbReference type="FunFam" id="1.10.287.70:FF:000018">
    <property type="entry name" value="Voltage-dependent T-type calcium channel subunit alpha"/>
    <property type="match status" value="1"/>
</dbReference>
<evidence type="ECO:0000256" key="6">
    <source>
        <dbReference type="ARBA" id="ARBA00022989"/>
    </source>
</evidence>
<evidence type="ECO:0000256" key="4">
    <source>
        <dbReference type="ARBA" id="ARBA00022737"/>
    </source>
</evidence>
<dbReference type="PANTHER" id="PTHR10037:SF230">
    <property type="entry name" value="CA[2+]-CHANNEL PROTEIN ALPHA[[1]] SUBUNIT T, ISOFORM F"/>
    <property type="match status" value="1"/>
</dbReference>
<dbReference type="FunFam" id="1.20.120.350:FF:000012">
    <property type="entry name" value="Voltage-dependent T-type calcium channel subunit alpha"/>
    <property type="match status" value="1"/>
</dbReference>
<keyword evidence="5" id="KW-0851">Voltage-gated channel</keyword>
<dbReference type="GO" id="GO:0043005">
    <property type="term" value="C:neuron projection"/>
    <property type="evidence" value="ECO:0007669"/>
    <property type="project" value="TreeGrafter"/>
</dbReference>
<dbReference type="FunFam" id="1.10.287.70:FF:000120">
    <property type="entry name" value="Voltage-dependent T-type calcium channel subunit alpha"/>
    <property type="match status" value="1"/>
</dbReference>
<feature type="transmembrane region" description="Helical" evidence="12">
    <location>
        <begin position="714"/>
        <end position="731"/>
    </location>
</feature>
<dbReference type="GO" id="GO:0070509">
    <property type="term" value="P:calcium ion import"/>
    <property type="evidence" value="ECO:0007669"/>
    <property type="project" value="TreeGrafter"/>
</dbReference>
<feature type="region of interest" description="Disordered" evidence="11">
    <location>
        <begin position="1348"/>
        <end position="1384"/>
    </location>
</feature>
<feature type="domain" description="Ion transport" evidence="13">
    <location>
        <begin position="37"/>
        <end position="377"/>
    </location>
</feature>
<dbReference type="FunFam" id="1.20.120.350:FF:000009">
    <property type="entry name" value="Voltage-dependent T-type calcium channel subunit alpha"/>
    <property type="match status" value="1"/>
</dbReference>
<evidence type="ECO:0000313" key="15">
    <source>
        <dbReference type="Proteomes" id="UP000001307"/>
    </source>
</evidence>
<dbReference type="Proteomes" id="UP000001307">
    <property type="component" value="Unassembled WGS sequence"/>
</dbReference>
<feature type="region of interest" description="Disordered" evidence="11">
    <location>
        <begin position="836"/>
        <end position="870"/>
    </location>
</feature>
<keyword evidence="9" id="KW-0325">Glycoprotein</keyword>
<evidence type="ECO:0000256" key="12">
    <source>
        <dbReference type="SAM" id="Phobius"/>
    </source>
</evidence>
<feature type="transmembrane region" description="Helical" evidence="12">
    <location>
        <begin position="174"/>
        <end position="193"/>
    </location>
</feature>
<evidence type="ECO:0000256" key="10">
    <source>
        <dbReference type="ARBA" id="ARBA00023303"/>
    </source>
</evidence>
<keyword evidence="4" id="KW-0677">Repeat</keyword>
<protein>
    <recommendedName>
        <fullName evidence="13">Ion transport domain-containing protein</fullName>
    </recommendedName>
</protein>